<dbReference type="OrthoDB" id="2478469at2759"/>
<accession>A0A9N9KCC7</accession>
<dbReference type="GO" id="GO:0008270">
    <property type="term" value="F:zinc ion binding"/>
    <property type="evidence" value="ECO:0007669"/>
    <property type="project" value="UniProtKB-KW"/>
</dbReference>
<evidence type="ECO:0000256" key="3">
    <source>
        <dbReference type="ARBA" id="ARBA00022833"/>
    </source>
</evidence>
<keyword evidence="3" id="KW-0862">Zinc</keyword>
<comment type="caution">
    <text evidence="5">The sequence shown here is derived from an EMBL/GenBank/DDBJ whole genome shotgun (WGS) entry which is preliminary data.</text>
</comment>
<feature type="non-terminal residue" evidence="5">
    <location>
        <position position="108"/>
    </location>
</feature>
<evidence type="ECO:0000313" key="5">
    <source>
        <dbReference type="EMBL" id="CAG8821853.1"/>
    </source>
</evidence>
<feature type="domain" description="BED-type" evidence="4">
    <location>
        <begin position="9"/>
        <end position="41"/>
    </location>
</feature>
<evidence type="ECO:0000256" key="1">
    <source>
        <dbReference type="ARBA" id="ARBA00022723"/>
    </source>
</evidence>
<dbReference type="InterPro" id="IPR003656">
    <property type="entry name" value="Znf_BED"/>
</dbReference>
<dbReference type="EMBL" id="CAJVQA010050935">
    <property type="protein sequence ID" value="CAG8821853.1"/>
    <property type="molecule type" value="Genomic_DNA"/>
</dbReference>
<evidence type="ECO:0000259" key="4">
    <source>
        <dbReference type="Pfam" id="PF02892"/>
    </source>
</evidence>
<dbReference type="Proteomes" id="UP000789759">
    <property type="component" value="Unassembled WGS sequence"/>
</dbReference>
<keyword evidence="1" id="KW-0479">Metal-binding</keyword>
<evidence type="ECO:0000256" key="2">
    <source>
        <dbReference type="ARBA" id="ARBA00022771"/>
    </source>
</evidence>
<gene>
    <name evidence="5" type="ORF">CPELLU_LOCUS19765</name>
</gene>
<organism evidence="5 6">
    <name type="scientific">Cetraspora pellucida</name>
    <dbReference type="NCBI Taxonomy" id="1433469"/>
    <lineage>
        <taxon>Eukaryota</taxon>
        <taxon>Fungi</taxon>
        <taxon>Fungi incertae sedis</taxon>
        <taxon>Mucoromycota</taxon>
        <taxon>Glomeromycotina</taxon>
        <taxon>Glomeromycetes</taxon>
        <taxon>Diversisporales</taxon>
        <taxon>Gigasporaceae</taxon>
        <taxon>Cetraspora</taxon>
    </lineage>
</organism>
<dbReference type="Pfam" id="PF02892">
    <property type="entry name" value="zf-BED"/>
    <property type="match status" value="1"/>
</dbReference>
<protein>
    <submittedName>
        <fullName evidence="5">22110_t:CDS:1</fullName>
    </submittedName>
</protein>
<keyword evidence="6" id="KW-1185">Reference proteome</keyword>
<reference evidence="5" key="1">
    <citation type="submission" date="2021-06" db="EMBL/GenBank/DDBJ databases">
        <authorList>
            <person name="Kallberg Y."/>
            <person name="Tangrot J."/>
            <person name="Rosling A."/>
        </authorList>
    </citation>
    <scope>NUCLEOTIDE SEQUENCE</scope>
    <source>
        <strain evidence="5">FL966</strain>
    </source>
</reference>
<dbReference type="AlphaFoldDB" id="A0A9N9KCC7"/>
<proteinExistence type="predicted"/>
<dbReference type="GO" id="GO:0003677">
    <property type="term" value="F:DNA binding"/>
    <property type="evidence" value="ECO:0007669"/>
    <property type="project" value="InterPro"/>
</dbReference>
<name>A0A9N9KCC7_9GLOM</name>
<keyword evidence="2" id="KW-0863">Zinc-finger</keyword>
<evidence type="ECO:0000313" key="6">
    <source>
        <dbReference type="Proteomes" id="UP000789759"/>
    </source>
</evidence>
<sequence length="108" mass="12980">MRNTHEIQNYFHPNIENTKLKCDICNASYEIQVSVTNLKKHFAKYYKTDYQKILEKQKEKFKNIKEINQILPYNGNKYYVTVQDKVNNNTINEFKNLKVTNSLRLKES</sequence>